<protein>
    <recommendedName>
        <fullName evidence="10">Transmembrane protein 170A</fullName>
    </recommendedName>
</protein>
<keyword evidence="13" id="KW-1185">Reference proteome</keyword>
<dbReference type="STRING" id="30732.ENSOMEP00000034583"/>
<feature type="transmembrane region" description="Helical" evidence="11">
    <location>
        <begin position="92"/>
        <end position="115"/>
    </location>
</feature>
<dbReference type="Proteomes" id="UP000261560">
    <property type="component" value="Unplaced"/>
</dbReference>
<dbReference type="PANTHER" id="PTHR22779">
    <property type="entry name" value="SD17342P"/>
    <property type="match status" value="1"/>
</dbReference>
<evidence type="ECO:0000256" key="4">
    <source>
        <dbReference type="ARBA" id="ARBA00022692"/>
    </source>
</evidence>
<sequence>MEERYNEIGFVQQILGLNLVPRKNGTPLGNDTSLRDFSGKLMRASASRGSTVCGFTTSPVFLLQAVDLTFLKFQKEVNVRVSDALSEMWYGVFLWAAVSSLIFHLPAALLCLATLRQHKLARFLPIAILLMGVLGPVCGGVLTSAAIAGVYKAAGKTMISLEALVFGVGQSFCVLVLSFLRILATL</sequence>
<dbReference type="GeneTree" id="ENSGT00940000159189"/>
<evidence type="ECO:0000256" key="10">
    <source>
        <dbReference type="ARBA" id="ARBA00040097"/>
    </source>
</evidence>
<keyword evidence="7 11" id="KW-0472">Membrane</keyword>
<keyword evidence="8" id="KW-0325">Glycoprotein</keyword>
<comment type="subcellular location">
    <subcellularLocation>
        <location evidence="2">Endoplasmic reticulum membrane</location>
        <topology evidence="2">Multi-pass membrane protein</topology>
    </subcellularLocation>
    <subcellularLocation>
        <location evidence="1">Nucleus envelope</location>
    </subcellularLocation>
</comment>
<evidence type="ECO:0000313" key="13">
    <source>
        <dbReference type="Proteomes" id="UP000261560"/>
    </source>
</evidence>
<proteinExistence type="inferred from homology"/>
<dbReference type="GO" id="GO:0071786">
    <property type="term" value="P:endoplasmic reticulum tubular network organization"/>
    <property type="evidence" value="ECO:0007669"/>
    <property type="project" value="TreeGrafter"/>
</dbReference>
<evidence type="ECO:0000256" key="5">
    <source>
        <dbReference type="ARBA" id="ARBA00022824"/>
    </source>
</evidence>
<dbReference type="GO" id="GO:0005789">
    <property type="term" value="C:endoplasmic reticulum membrane"/>
    <property type="evidence" value="ECO:0007669"/>
    <property type="project" value="UniProtKB-SubCell"/>
</dbReference>
<feature type="transmembrane region" description="Helical" evidence="11">
    <location>
        <begin position="127"/>
        <end position="151"/>
    </location>
</feature>
<organism evidence="12 13">
    <name type="scientific">Oryzias melastigma</name>
    <name type="common">Marine medaka</name>
    <dbReference type="NCBI Taxonomy" id="30732"/>
    <lineage>
        <taxon>Eukaryota</taxon>
        <taxon>Metazoa</taxon>
        <taxon>Chordata</taxon>
        <taxon>Craniata</taxon>
        <taxon>Vertebrata</taxon>
        <taxon>Euteleostomi</taxon>
        <taxon>Actinopterygii</taxon>
        <taxon>Neopterygii</taxon>
        <taxon>Teleostei</taxon>
        <taxon>Neoteleostei</taxon>
        <taxon>Acanthomorphata</taxon>
        <taxon>Ovalentaria</taxon>
        <taxon>Atherinomorphae</taxon>
        <taxon>Beloniformes</taxon>
        <taxon>Adrianichthyidae</taxon>
        <taxon>Oryziinae</taxon>
        <taxon>Oryzias</taxon>
    </lineage>
</organism>
<evidence type="ECO:0000256" key="7">
    <source>
        <dbReference type="ARBA" id="ARBA00023136"/>
    </source>
</evidence>
<evidence type="ECO:0000256" key="2">
    <source>
        <dbReference type="ARBA" id="ARBA00004477"/>
    </source>
</evidence>
<dbReference type="InterPro" id="IPR019334">
    <property type="entry name" value="TMEM170A/B/YPR153W-like"/>
</dbReference>
<dbReference type="AlphaFoldDB" id="A0A3B3DWT9"/>
<reference evidence="12" key="1">
    <citation type="submission" date="2025-08" db="UniProtKB">
        <authorList>
            <consortium name="Ensembl"/>
        </authorList>
    </citation>
    <scope>IDENTIFICATION</scope>
</reference>
<evidence type="ECO:0000256" key="9">
    <source>
        <dbReference type="ARBA" id="ARBA00023242"/>
    </source>
</evidence>
<evidence type="ECO:0000256" key="3">
    <source>
        <dbReference type="ARBA" id="ARBA00006325"/>
    </source>
</evidence>
<dbReference type="PaxDb" id="30732-ENSOMEP00000034583"/>
<dbReference type="Ensembl" id="ENSOMET00000035692.1">
    <property type="protein sequence ID" value="ENSOMEP00000034583.1"/>
    <property type="gene ID" value="ENSOMEG00000021292.1"/>
</dbReference>
<accession>A0A3B3DWT9</accession>
<keyword evidence="5" id="KW-0256">Endoplasmic reticulum</keyword>
<evidence type="ECO:0000313" key="12">
    <source>
        <dbReference type="Ensembl" id="ENSOMEP00000034583.1"/>
    </source>
</evidence>
<keyword evidence="6 11" id="KW-1133">Transmembrane helix</keyword>
<evidence type="ECO:0000256" key="6">
    <source>
        <dbReference type="ARBA" id="ARBA00022989"/>
    </source>
</evidence>
<evidence type="ECO:0000256" key="8">
    <source>
        <dbReference type="ARBA" id="ARBA00023180"/>
    </source>
</evidence>
<dbReference type="GO" id="GO:0005635">
    <property type="term" value="C:nuclear envelope"/>
    <property type="evidence" value="ECO:0007669"/>
    <property type="project" value="UniProtKB-SubCell"/>
</dbReference>
<name>A0A3B3DWT9_ORYME</name>
<evidence type="ECO:0000256" key="11">
    <source>
        <dbReference type="SAM" id="Phobius"/>
    </source>
</evidence>
<keyword evidence="9" id="KW-0539">Nucleus</keyword>
<reference evidence="12" key="2">
    <citation type="submission" date="2025-09" db="UniProtKB">
        <authorList>
            <consortium name="Ensembl"/>
        </authorList>
    </citation>
    <scope>IDENTIFICATION</scope>
</reference>
<comment type="similarity">
    <text evidence="3">Belongs to the TMEM170 family.</text>
</comment>
<evidence type="ECO:0000256" key="1">
    <source>
        <dbReference type="ARBA" id="ARBA00004259"/>
    </source>
</evidence>
<keyword evidence="4 11" id="KW-0812">Transmembrane</keyword>
<feature type="transmembrane region" description="Helical" evidence="11">
    <location>
        <begin position="163"/>
        <end position="184"/>
    </location>
</feature>
<dbReference type="PANTHER" id="PTHR22779:SF2">
    <property type="entry name" value="TRANSMEMBRANE PROTEIN 170A"/>
    <property type="match status" value="1"/>
</dbReference>
<dbReference type="Pfam" id="PF10190">
    <property type="entry name" value="Tmemb_170"/>
    <property type="match status" value="1"/>
</dbReference>